<organism evidence="1 2">
    <name type="scientific">Rhodococcus phage Trina</name>
    <dbReference type="NCBI Taxonomy" id="2027905"/>
    <lineage>
        <taxon>Viruses</taxon>
        <taxon>Duplodnaviria</taxon>
        <taxon>Heunggongvirae</taxon>
        <taxon>Uroviricota</taxon>
        <taxon>Caudoviricetes</taxon>
        <taxon>Trinavirus</taxon>
        <taxon>Trinavirus trina</taxon>
    </lineage>
</organism>
<reference evidence="2" key="1">
    <citation type="submission" date="2017-08" db="EMBL/GenBank/DDBJ databases">
        <authorList>
            <person name="de Groot N.N."/>
        </authorList>
    </citation>
    <scope>NUCLEOTIDE SEQUENCE [LARGE SCALE GENOMIC DNA]</scope>
</reference>
<accession>A0A2D0ZN19</accession>
<evidence type="ECO:0000313" key="1">
    <source>
        <dbReference type="EMBL" id="ASZ74949.1"/>
    </source>
</evidence>
<dbReference type="Proteomes" id="UP000231419">
    <property type="component" value="Segment"/>
</dbReference>
<sequence>MSTATKIDEKADELKKVLGEIELNVLGNYTLADAIREGGLVTVQAHDWGNGESACALSAAVIAARSRGFM</sequence>
<keyword evidence="2" id="KW-1185">Reference proteome</keyword>
<protein>
    <submittedName>
        <fullName evidence="1">Uncharacterized protein</fullName>
    </submittedName>
</protein>
<gene>
    <name evidence="1" type="ORF">SEA_TRINA_148</name>
</gene>
<dbReference type="EMBL" id="MF668286">
    <property type="protein sequence ID" value="ASZ74949.1"/>
    <property type="molecule type" value="Genomic_DNA"/>
</dbReference>
<evidence type="ECO:0000313" key="2">
    <source>
        <dbReference type="Proteomes" id="UP000231419"/>
    </source>
</evidence>
<proteinExistence type="predicted"/>
<name>A0A2D0ZN19_9CAUD</name>